<feature type="repeat" description="TPR" evidence="3">
    <location>
        <begin position="58"/>
        <end position="91"/>
    </location>
</feature>
<feature type="repeat" description="TPR" evidence="3">
    <location>
        <begin position="126"/>
        <end position="159"/>
    </location>
</feature>
<dbReference type="InterPro" id="IPR011990">
    <property type="entry name" value="TPR-like_helical_dom_sf"/>
</dbReference>
<dbReference type="Gene3D" id="1.25.40.10">
    <property type="entry name" value="Tetratricopeptide repeat domain"/>
    <property type="match status" value="2"/>
</dbReference>
<dbReference type="Proteomes" id="UP000319449">
    <property type="component" value="Unassembled WGS sequence"/>
</dbReference>
<evidence type="ECO:0000256" key="1">
    <source>
        <dbReference type="ARBA" id="ARBA00022737"/>
    </source>
</evidence>
<dbReference type="PROSITE" id="PS50005">
    <property type="entry name" value="TPR"/>
    <property type="match status" value="4"/>
</dbReference>
<gene>
    <name evidence="4" type="ORF">JN12_02327</name>
</gene>
<dbReference type="EMBL" id="VLLN01000013">
    <property type="protein sequence ID" value="TWJ18876.1"/>
    <property type="molecule type" value="Genomic_DNA"/>
</dbReference>
<reference evidence="4 5" key="1">
    <citation type="submission" date="2019-07" db="EMBL/GenBank/DDBJ databases">
        <title>Genomic Encyclopedia of Archaeal and Bacterial Type Strains, Phase II (KMG-II): from individual species to whole genera.</title>
        <authorList>
            <person name="Goeker M."/>
        </authorList>
    </citation>
    <scope>NUCLEOTIDE SEQUENCE [LARGE SCALE GENOMIC DNA]</scope>
    <source>
        <strain evidence="4 5">ATCC BAA-1139</strain>
    </source>
</reference>
<dbReference type="PANTHER" id="PTHR44858">
    <property type="entry name" value="TETRATRICOPEPTIDE REPEAT PROTEIN 6"/>
    <property type="match status" value="1"/>
</dbReference>
<evidence type="ECO:0000256" key="3">
    <source>
        <dbReference type="PROSITE-ProRule" id="PRU00339"/>
    </source>
</evidence>
<evidence type="ECO:0000313" key="4">
    <source>
        <dbReference type="EMBL" id="TWJ18876.1"/>
    </source>
</evidence>
<proteinExistence type="predicted"/>
<feature type="repeat" description="TPR" evidence="3">
    <location>
        <begin position="160"/>
        <end position="193"/>
    </location>
</feature>
<dbReference type="RefSeq" id="WP_170241909.1">
    <property type="nucleotide sequence ID" value="NZ_VLLN01000013.1"/>
</dbReference>
<comment type="caution">
    <text evidence="4">The sequence shown here is derived from an EMBL/GenBank/DDBJ whole genome shotgun (WGS) entry which is preliminary data.</text>
</comment>
<protein>
    <submittedName>
        <fullName evidence="4">Tetratricopeptide repeat protein</fullName>
    </submittedName>
</protein>
<dbReference type="AlphaFoldDB" id="A0A562VLN4"/>
<keyword evidence="1" id="KW-0677">Repeat</keyword>
<dbReference type="InterPro" id="IPR050498">
    <property type="entry name" value="Ycf3"/>
</dbReference>
<dbReference type="SMART" id="SM00028">
    <property type="entry name" value="TPR"/>
    <property type="match status" value="5"/>
</dbReference>
<dbReference type="SUPFAM" id="SSF48452">
    <property type="entry name" value="TPR-like"/>
    <property type="match status" value="1"/>
</dbReference>
<organism evidence="4 5">
    <name type="scientific">Geobacter argillaceus</name>
    <dbReference type="NCBI Taxonomy" id="345631"/>
    <lineage>
        <taxon>Bacteria</taxon>
        <taxon>Pseudomonadati</taxon>
        <taxon>Thermodesulfobacteriota</taxon>
        <taxon>Desulfuromonadia</taxon>
        <taxon>Geobacterales</taxon>
        <taxon>Geobacteraceae</taxon>
        <taxon>Geobacter</taxon>
    </lineage>
</organism>
<feature type="repeat" description="TPR" evidence="3">
    <location>
        <begin position="24"/>
        <end position="57"/>
    </location>
</feature>
<keyword evidence="5" id="KW-1185">Reference proteome</keyword>
<accession>A0A562VLN4</accession>
<name>A0A562VLN4_9BACT</name>
<dbReference type="Pfam" id="PF13414">
    <property type="entry name" value="TPR_11"/>
    <property type="match status" value="1"/>
</dbReference>
<dbReference type="InterPro" id="IPR019734">
    <property type="entry name" value="TPR_rpt"/>
</dbReference>
<dbReference type="Pfam" id="PF13432">
    <property type="entry name" value="TPR_16"/>
    <property type="match status" value="1"/>
</dbReference>
<sequence>MELDSTNKIFAALSLQSDLRENSANTALNSGITLMKKKKYDQAVKAFKQASIYKPDMVEAYTYLGKAYSALGKKKEAIDAYKLSLKVDKTQDKLYTDIANLYIDQGKTADAMKILTDGIKQNKLNTLAYYTLGQLQAKAGDYKSAEMNFRQVTKLEPKDGNGYYALGMALNGEQRYDEAITQLTKAISLKKDFSAAIYELGRAYNGVGNQDKLQEQIDRLRNIGTPTALGFSSSLKAETAKPKIYFYNSVDSTLQLSLGPMQLLALDPGFITPGSRKEFTVAFNFDTDMDPSSVMQVTNWQISKARGGTAGLYDNGLYSPKEVAVPVVPNRVTYDATTREAKVTFSLQQNSSIDGIIDPKHIVFKFLGKDLKGRSMDESGNEYNGFSGYPF</sequence>
<keyword evidence="2 3" id="KW-0802">TPR repeat</keyword>
<evidence type="ECO:0000256" key="2">
    <source>
        <dbReference type="ARBA" id="ARBA00022803"/>
    </source>
</evidence>
<evidence type="ECO:0000313" key="5">
    <source>
        <dbReference type="Proteomes" id="UP000319449"/>
    </source>
</evidence>
<dbReference type="PANTHER" id="PTHR44858:SF1">
    <property type="entry name" value="UDP-N-ACETYLGLUCOSAMINE--PEPTIDE N-ACETYLGLUCOSAMINYLTRANSFERASE SPINDLY-RELATED"/>
    <property type="match status" value="1"/>
</dbReference>